<evidence type="ECO:0008006" key="6">
    <source>
        <dbReference type="Google" id="ProtNLM"/>
    </source>
</evidence>
<dbReference type="OrthoDB" id="3536396at2"/>
<name>A0A2A7NY67_9MYCO</name>
<evidence type="ECO:0000313" key="4">
    <source>
        <dbReference type="EMBL" id="PEG55174.1"/>
    </source>
</evidence>
<keyword evidence="2 3" id="KW-0472">Membrane</keyword>
<evidence type="ECO:0000313" key="5">
    <source>
        <dbReference type="Proteomes" id="UP000220340"/>
    </source>
</evidence>
<dbReference type="PANTHER" id="PTHR37042">
    <property type="entry name" value="OUTER MEMBRANE PROTEIN RV1973"/>
    <property type="match status" value="1"/>
</dbReference>
<evidence type="ECO:0000256" key="1">
    <source>
        <dbReference type="ARBA" id="ARBA00004370"/>
    </source>
</evidence>
<keyword evidence="3" id="KW-1133">Transmembrane helix</keyword>
<comment type="caution">
    <text evidence="4">The sequence shown here is derived from an EMBL/GenBank/DDBJ whole genome shotgun (WGS) entry which is preliminary data.</text>
</comment>
<organism evidence="4 5">
    <name type="scientific">Mycolicibacterium diernhoferi</name>
    <dbReference type="NCBI Taxonomy" id="1801"/>
    <lineage>
        <taxon>Bacteria</taxon>
        <taxon>Bacillati</taxon>
        <taxon>Actinomycetota</taxon>
        <taxon>Actinomycetes</taxon>
        <taxon>Mycobacteriales</taxon>
        <taxon>Mycobacteriaceae</taxon>
        <taxon>Mycolicibacterium</taxon>
    </lineage>
</organism>
<dbReference type="EMBL" id="PDCR01000008">
    <property type="protein sequence ID" value="PEG55174.1"/>
    <property type="molecule type" value="Genomic_DNA"/>
</dbReference>
<protein>
    <recommendedName>
        <fullName evidence="6">Twin-arginine translocation pathway signal</fullName>
    </recommendedName>
</protein>
<reference evidence="4 5" key="1">
    <citation type="submission" date="2017-10" db="EMBL/GenBank/DDBJ databases">
        <title>The new phylogeny of genus Mycobacterium.</title>
        <authorList>
            <person name="Tortoli E."/>
            <person name="Trovato A."/>
            <person name="Cirillo D.M."/>
        </authorList>
    </citation>
    <scope>NUCLEOTIDE SEQUENCE [LARGE SCALE GENOMIC DNA]</scope>
    <source>
        <strain evidence="4 5">IP141170001</strain>
    </source>
</reference>
<dbReference type="AlphaFoldDB" id="A0A2A7NY67"/>
<accession>A0A2A7NY67</accession>
<sequence>MAVADPEIDVVEVPVEPAKPRRSTARTLAYLVLPLLVMALAAGVGYLKWQASSAAPSGGESATVVMAATEGATAMLSYRADHVREDLTAASERMTGNFRAEYTTLINDVVIPGAEQKRISAVATVPAAALVFADTDRAQVLVYINQTTTIGADPPTDTQSSAHVDMEKVGDTWLISDFQPL</sequence>
<keyword evidence="3" id="KW-0812">Transmembrane</keyword>
<keyword evidence="5" id="KW-1185">Reference proteome</keyword>
<evidence type="ECO:0000256" key="2">
    <source>
        <dbReference type="ARBA" id="ARBA00023136"/>
    </source>
</evidence>
<dbReference type="Proteomes" id="UP000220340">
    <property type="component" value="Unassembled WGS sequence"/>
</dbReference>
<proteinExistence type="predicted"/>
<dbReference type="GO" id="GO:0016020">
    <property type="term" value="C:membrane"/>
    <property type="evidence" value="ECO:0007669"/>
    <property type="project" value="UniProtKB-SubCell"/>
</dbReference>
<dbReference type="PANTHER" id="PTHR37042:SF4">
    <property type="entry name" value="OUTER MEMBRANE PROTEIN RV1973"/>
    <property type="match status" value="1"/>
</dbReference>
<evidence type="ECO:0000256" key="3">
    <source>
        <dbReference type="SAM" id="Phobius"/>
    </source>
</evidence>
<feature type="transmembrane region" description="Helical" evidence="3">
    <location>
        <begin position="28"/>
        <end position="47"/>
    </location>
</feature>
<gene>
    <name evidence="4" type="ORF">CRI78_07350</name>
</gene>
<comment type="subcellular location">
    <subcellularLocation>
        <location evidence="1">Membrane</location>
    </subcellularLocation>
</comment>